<gene>
    <name evidence="2" type="ORF">METZ01_LOCUS501264</name>
</gene>
<name>A0A383DW33_9ZZZZ</name>
<feature type="region of interest" description="Disordered" evidence="1">
    <location>
        <begin position="1"/>
        <end position="29"/>
    </location>
</feature>
<feature type="non-terminal residue" evidence="2">
    <location>
        <position position="29"/>
    </location>
</feature>
<accession>A0A383DW33</accession>
<protein>
    <submittedName>
        <fullName evidence="2">Uncharacterized protein</fullName>
    </submittedName>
</protein>
<reference evidence="2" key="1">
    <citation type="submission" date="2018-05" db="EMBL/GenBank/DDBJ databases">
        <authorList>
            <person name="Lanie J.A."/>
            <person name="Ng W.-L."/>
            <person name="Kazmierczak K.M."/>
            <person name="Andrzejewski T.M."/>
            <person name="Davidsen T.M."/>
            <person name="Wayne K.J."/>
            <person name="Tettelin H."/>
            <person name="Glass J.I."/>
            <person name="Rusch D."/>
            <person name="Podicherti R."/>
            <person name="Tsui H.-C.T."/>
            <person name="Winkler M.E."/>
        </authorList>
    </citation>
    <scope>NUCLEOTIDE SEQUENCE</scope>
</reference>
<evidence type="ECO:0000313" key="2">
    <source>
        <dbReference type="EMBL" id="SVE48410.1"/>
    </source>
</evidence>
<evidence type="ECO:0000256" key="1">
    <source>
        <dbReference type="SAM" id="MobiDB-lite"/>
    </source>
</evidence>
<dbReference type="EMBL" id="UINC01220481">
    <property type="protein sequence ID" value="SVE48410.1"/>
    <property type="molecule type" value="Genomic_DNA"/>
</dbReference>
<sequence>MEGSMAPINNVSGLSRRKPGFDSPWGHQF</sequence>
<proteinExistence type="predicted"/>
<organism evidence="2">
    <name type="scientific">marine metagenome</name>
    <dbReference type="NCBI Taxonomy" id="408172"/>
    <lineage>
        <taxon>unclassified sequences</taxon>
        <taxon>metagenomes</taxon>
        <taxon>ecological metagenomes</taxon>
    </lineage>
</organism>
<dbReference type="AlphaFoldDB" id="A0A383DW33"/>